<dbReference type="Proteomes" id="UP000661163">
    <property type="component" value="Unassembled WGS sequence"/>
</dbReference>
<evidence type="ECO:0000313" key="4">
    <source>
        <dbReference type="Proteomes" id="UP000661163"/>
    </source>
</evidence>
<organism evidence="2 3">
    <name type="scientific">Rhizobium ruizarguesonis</name>
    <dbReference type="NCBI Taxonomy" id="2081791"/>
    <lineage>
        <taxon>Bacteria</taxon>
        <taxon>Pseudomonadati</taxon>
        <taxon>Pseudomonadota</taxon>
        <taxon>Alphaproteobacteria</taxon>
        <taxon>Hyphomicrobiales</taxon>
        <taxon>Rhizobiaceae</taxon>
        <taxon>Rhizobium/Agrobacterium group</taxon>
        <taxon>Rhizobium</taxon>
    </lineage>
</organism>
<dbReference type="RefSeq" id="WP_018072356.1">
    <property type="nucleotide sequence ID" value="NZ_CP071678.1"/>
</dbReference>
<reference evidence="2 3" key="1">
    <citation type="submission" date="2019-02" db="EMBL/GenBank/DDBJ databases">
        <title>The genomic architecture of introgression among sibling species of bacteria.</title>
        <authorList>
            <person name="Cavassim M.I.A."/>
            <person name="Moeskjaer S."/>
            <person name="Moslemi C."/>
            <person name="Fields B."/>
            <person name="Bachmann A."/>
            <person name="Vilhjalmsson B."/>
            <person name="Schierup M.H."/>
            <person name="Young J.P.W."/>
            <person name="Andersen S.U."/>
        </authorList>
    </citation>
    <scope>NUCLEOTIDE SEQUENCE [LARGE SCALE GENOMIC DNA]</scope>
    <source>
        <strain evidence="2 3">SM42</strain>
    </source>
</reference>
<reference evidence="1 4" key="2">
    <citation type="submission" date="2019-12" db="EMBL/GenBank/DDBJ databases">
        <title>Rhizobium genotypes associated with high levels of biological nitrogen fixation by grain legumes in a temperate-maritime cropping system.</title>
        <authorList>
            <person name="Maluk M."/>
            <person name="Francesc Ferrando Molina F."/>
            <person name="Lopez Del Egido L."/>
            <person name="Lafos M."/>
            <person name="Langarica-Fuentes A."/>
            <person name="Gebre Yohannes G."/>
            <person name="Young M.W."/>
            <person name="Martin P."/>
            <person name="Gantlett R."/>
            <person name="Kenicer G."/>
            <person name="Hawes C."/>
            <person name="Begg G.S."/>
            <person name="Quilliam R.S."/>
            <person name="Squire G.R."/>
            <person name="Poole P.S."/>
            <person name="Young P.W."/>
            <person name="Iannetta P.M."/>
            <person name="James E.K."/>
        </authorList>
    </citation>
    <scope>NUCLEOTIDE SEQUENCE [LARGE SCALE GENOMIC DNA]</scope>
    <source>
        <strain evidence="1 4">JHI985</strain>
    </source>
</reference>
<comment type="caution">
    <text evidence="2">The sequence shown here is derived from an EMBL/GenBank/DDBJ whole genome shotgun (WGS) entry which is preliminary data.</text>
</comment>
<dbReference type="GeneID" id="84670250"/>
<dbReference type="EMBL" id="WUFC01000065">
    <property type="protein sequence ID" value="NEI53170.1"/>
    <property type="molecule type" value="Genomic_DNA"/>
</dbReference>
<evidence type="ECO:0000313" key="2">
    <source>
        <dbReference type="EMBL" id="TBF21805.1"/>
    </source>
</evidence>
<evidence type="ECO:0000313" key="1">
    <source>
        <dbReference type="EMBL" id="NEI53170.1"/>
    </source>
</evidence>
<gene>
    <name evidence="2" type="ORF">ELG94_13430</name>
    <name evidence="1" type="ORF">GR217_36885</name>
</gene>
<dbReference type="EMBL" id="SIKX01000001">
    <property type="protein sequence ID" value="TBF21805.1"/>
    <property type="molecule type" value="Genomic_DNA"/>
</dbReference>
<name>A0AAE8U5Y2_9HYPH</name>
<dbReference type="AlphaFoldDB" id="A0AAE8U5Y2"/>
<protein>
    <submittedName>
        <fullName evidence="2">Uncharacterized protein</fullName>
    </submittedName>
</protein>
<accession>A0AAE8U5Y2</accession>
<sequence>METSRSNSFAILALTVLAAGALLLEHTGFFAGAFRTEILAMVDGGDVVSVGEAVTAHNTSASDKASARYSRR</sequence>
<dbReference type="Proteomes" id="UP000291892">
    <property type="component" value="Unassembled WGS sequence"/>
</dbReference>
<evidence type="ECO:0000313" key="3">
    <source>
        <dbReference type="Proteomes" id="UP000291892"/>
    </source>
</evidence>
<proteinExistence type="predicted"/>